<name>A0A835L591_SPOEX</name>
<sequence length="235" mass="26331">MKLTRSLEVICWNSRPYFLTDSAYFCMFISLWAIDVGYTCLWTSGKQGCSLSSLSSGGAATTTRPHHWQPAARLAPPSRRPPPHHSSSLIDWFTVQKTFQTGMYVCTRTETVVPGEQGGGPVRRVQQAQRRDVGLQGAGAGPAHTAPAYGASAPRTLAAARWMDMVQQICKRSHLNTPQRASRAFASYQYWASAQKHPSLQTGTSQWPRMYQSRALYQTQIVVKTWNKYVGYFFM</sequence>
<evidence type="ECO:0000256" key="1">
    <source>
        <dbReference type="SAM" id="MobiDB-lite"/>
    </source>
</evidence>
<accession>A0A835L591</accession>
<evidence type="ECO:0000313" key="3">
    <source>
        <dbReference type="Proteomes" id="UP000648187"/>
    </source>
</evidence>
<feature type="compositionally biased region" description="Low complexity" evidence="1">
    <location>
        <begin position="54"/>
        <end position="63"/>
    </location>
</feature>
<protein>
    <submittedName>
        <fullName evidence="2">Uncharacterized protein</fullName>
    </submittedName>
</protein>
<dbReference type="AlphaFoldDB" id="A0A835L591"/>
<feature type="region of interest" description="Disordered" evidence="1">
    <location>
        <begin position="54"/>
        <end position="87"/>
    </location>
</feature>
<dbReference type="Proteomes" id="UP000648187">
    <property type="component" value="Unassembled WGS sequence"/>
</dbReference>
<proteinExistence type="predicted"/>
<keyword evidence="3" id="KW-1185">Reference proteome</keyword>
<organism evidence="2 3">
    <name type="scientific">Spodoptera exigua</name>
    <name type="common">Beet armyworm</name>
    <name type="synonym">Noctua fulgens</name>
    <dbReference type="NCBI Taxonomy" id="7107"/>
    <lineage>
        <taxon>Eukaryota</taxon>
        <taxon>Metazoa</taxon>
        <taxon>Ecdysozoa</taxon>
        <taxon>Arthropoda</taxon>
        <taxon>Hexapoda</taxon>
        <taxon>Insecta</taxon>
        <taxon>Pterygota</taxon>
        <taxon>Neoptera</taxon>
        <taxon>Endopterygota</taxon>
        <taxon>Lepidoptera</taxon>
        <taxon>Glossata</taxon>
        <taxon>Ditrysia</taxon>
        <taxon>Noctuoidea</taxon>
        <taxon>Noctuidae</taxon>
        <taxon>Amphipyrinae</taxon>
        <taxon>Spodoptera</taxon>
    </lineage>
</organism>
<evidence type="ECO:0000313" key="2">
    <source>
        <dbReference type="EMBL" id="KAF9414572.1"/>
    </source>
</evidence>
<gene>
    <name evidence="2" type="ORF">HW555_007579</name>
</gene>
<comment type="caution">
    <text evidence="2">The sequence shown here is derived from an EMBL/GenBank/DDBJ whole genome shotgun (WGS) entry which is preliminary data.</text>
</comment>
<reference evidence="2" key="1">
    <citation type="submission" date="2020-08" db="EMBL/GenBank/DDBJ databases">
        <title>Spodoptera exigua strain:BAW_Kor-Di-RS1 Genome sequencing and assembly.</title>
        <authorList>
            <person name="Kim J."/>
            <person name="Nam H.Y."/>
            <person name="Kwon M."/>
            <person name="Choi J.H."/>
            <person name="Cho S.R."/>
            <person name="Kim G.-H."/>
        </authorList>
    </citation>
    <scope>NUCLEOTIDE SEQUENCE</scope>
    <source>
        <strain evidence="2">BAW_Kor-Di-RS1</strain>
        <tissue evidence="2">Whole-body</tissue>
    </source>
</reference>
<dbReference type="EMBL" id="JACKWZ010000130">
    <property type="protein sequence ID" value="KAF9414572.1"/>
    <property type="molecule type" value="Genomic_DNA"/>
</dbReference>